<dbReference type="Proteomes" id="UP001524435">
    <property type="component" value="Unassembled WGS sequence"/>
</dbReference>
<dbReference type="PANTHER" id="PTHR42709:SF11">
    <property type="entry name" value="DEDA FAMILY PROTEIN"/>
    <property type="match status" value="1"/>
</dbReference>
<gene>
    <name evidence="4" type="ORF">NE663_01555</name>
</gene>
<keyword evidence="2" id="KW-0812">Transmembrane</keyword>
<dbReference type="Pfam" id="PF09335">
    <property type="entry name" value="VTT_dom"/>
    <property type="match status" value="1"/>
</dbReference>
<dbReference type="RefSeq" id="WP_256197318.1">
    <property type="nucleotide sequence ID" value="NZ_CANTYB010000046.1"/>
</dbReference>
<evidence type="ECO:0000256" key="1">
    <source>
        <dbReference type="ARBA" id="ARBA00010792"/>
    </source>
</evidence>
<protein>
    <submittedName>
        <fullName evidence="4">VTT domain-containing protein</fullName>
    </submittedName>
</protein>
<evidence type="ECO:0000313" key="4">
    <source>
        <dbReference type="EMBL" id="MCQ5120944.1"/>
    </source>
</evidence>
<dbReference type="InterPro" id="IPR051311">
    <property type="entry name" value="DedA_domain"/>
</dbReference>
<proteinExistence type="inferred from homology"/>
<dbReference type="PANTHER" id="PTHR42709">
    <property type="entry name" value="ALKALINE PHOSPHATASE LIKE PROTEIN"/>
    <property type="match status" value="1"/>
</dbReference>
<keyword evidence="2" id="KW-1133">Transmembrane helix</keyword>
<sequence length="184" mass="21066">MTGMFFLYQNVALFLYACLKAFLPLPSLEVVLLPLCLKLPAYWLFFCVIGSFGTMLGGAVGYFLAWRFGRKVLKHLASTSDIDKGERLMKRYGIIAVIIGGITPIPDFLLAYLAGLMRMPLFPFLLSDGIARFMRSLLVCYAAKEMAMSVPLDRFLNWLSLLIIVYFLWRWWRGKRQVAQACRK</sequence>
<dbReference type="EMBL" id="JANGCH010000002">
    <property type="protein sequence ID" value="MCQ5120944.1"/>
    <property type="molecule type" value="Genomic_DNA"/>
</dbReference>
<feature type="transmembrane region" description="Helical" evidence="2">
    <location>
        <begin position="43"/>
        <end position="65"/>
    </location>
</feature>
<evidence type="ECO:0000259" key="3">
    <source>
        <dbReference type="Pfam" id="PF09335"/>
    </source>
</evidence>
<keyword evidence="5" id="KW-1185">Reference proteome</keyword>
<feature type="transmembrane region" description="Helical" evidence="2">
    <location>
        <begin position="155"/>
        <end position="172"/>
    </location>
</feature>
<comment type="caution">
    <text evidence="4">The sequence shown here is derived from an EMBL/GenBank/DDBJ whole genome shotgun (WGS) entry which is preliminary data.</text>
</comment>
<feature type="transmembrane region" description="Helical" evidence="2">
    <location>
        <begin position="5"/>
        <end position="23"/>
    </location>
</feature>
<keyword evidence="2" id="KW-0472">Membrane</keyword>
<name>A0ABT1SIB2_9FIRM</name>
<evidence type="ECO:0000256" key="2">
    <source>
        <dbReference type="SAM" id="Phobius"/>
    </source>
</evidence>
<reference evidence="4 5" key="1">
    <citation type="submission" date="2022-06" db="EMBL/GenBank/DDBJ databases">
        <title>Isolation of gut microbiota from human fecal samples.</title>
        <authorList>
            <person name="Pamer E.G."/>
            <person name="Barat B."/>
            <person name="Waligurski E."/>
            <person name="Medina S."/>
            <person name="Paddock L."/>
            <person name="Mostad J."/>
        </authorList>
    </citation>
    <scope>NUCLEOTIDE SEQUENCE [LARGE SCALE GENOMIC DNA]</scope>
    <source>
        <strain evidence="4 5">DFI.6.1</strain>
    </source>
</reference>
<organism evidence="4 5">
    <name type="scientific">Massilicoli timonensis</name>
    <dbReference type="NCBI Taxonomy" id="2015901"/>
    <lineage>
        <taxon>Bacteria</taxon>
        <taxon>Bacillati</taxon>
        <taxon>Bacillota</taxon>
        <taxon>Erysipelotrichia</taxon>
        <taxon>Erysipelotrichales</taxon>
        <taxon>Erysipelotrichaceae</taxon>
        <taxon>Massilicoli</taxon>
    </lineage>
</organism>
<feature type="domain" description="VTT" evidence="3">
    <location>
        <begin position="44"/>
        <end position="142"/>
    </location>
</feature>
<comment type="similarity">
    <text evidence="1">Belongs to the DedA family.</text>
</comment>
<dbReference type="InterPro" id="IPR032816">
    <property type="entry name" value="VTT_dom"/>
</dbReference>
<accession>A0ABT1SIB2</accession>
<feature type="transmembrane region" description="Helical" evidence="2">
    <location>
        <begin position="92"/>
        <end position="115"/>
    </location>
</feature>
<evidence type="ECO:0000313" key="5">
    <source>
        <dbReference type="Proteomes" id="UP001524435"/>
    </source>
</evidence>